<keyword evidence="3" id="KW-0731">Sigma factor</keyword>
<reference evidence="5 6" key="1">
    <citation type="submission" date="2017-08" db="EMBL/GenBank/DDBJ databases">
        <title>The complete genome sequence of Maribacter sp. B1, isolated from deep-sea sediment.</title>
        <authorList>
            <person name="Wu Y.-H."/>
            <person name="Cheng H."/>
            <person name="Xu X.-W."/>
        </authorList>
    </citation>
    <scope>NUCLEOTIDE SEQUENCE [LARGE SCALE GENOMIC DNA]</scope>
    <source>
        <strain evidence="5 6">B1</strain>
    </source>
</reference>
<dbReference type="InterPro" id="IPR013324">
    <property type="entry name" value="RNA_pol_sigma_r3/r4-like"/>
</dbReference>
<dbReference type="SUPFAM" id="SSF88659">
    <property type="entry name" value="Sigma3 and sigma4 domains of RNA polymerase sigma factors"/>
    <property type="match status" value="1"/>
</dbReference>
<dbReference type="InterPro" id="IPR014284">
    <property type="entry name" value="RNA_pol_sigma-70_dom"/>
</dbReference>
<dbReference type="KEGG" id="marb:CJ263_04665"/>
<sequence>MGMINSLVLEEMFLKHYQEWCLLSFSYVGDLEDSKDVVQNIFIKLLQKEFDAPIVDLKKYINTCIRNESLKKIKKSQRTFSLKNYSTEVSSHENELIRSEISDTLFRQIDALPDHSKKVFELCVLEDLKYENAAEIMGITVNTVKYHLKKSFKLLRLNLKDVYFWLF</sequence>
<evidence type="ECO:0000256" key="2">
    <source>
        <dbReference type="ARBA" id="ARBA00023015"/>
    </source>
</evidence>
<dbReference type="InterPro" id="IPR039425">
    <property type="entry name" value="RNA_pol_sigma-70-like"/>
</dbReference>
<dbReference type="InterPro" id="IPR013325">
    <property type="entry name" value="RNA_pol_sigma_r2"/>
</dbReference>
<dbReference type="GO" id="GO:0016987">
    <property type="term" value="F:sigma factor activity"/>
    <property type="evidence" value="ECO:0007669"/>
    <property type="project" value="UniProtKB-KW"/>
</dbReference>
<keyword evidence="2" id="KW-0805">Transcription regulation</keyword>
<dbReference type="GO" id="GO:0003677">
    <property type="term" value="F:DNA binding"/>
    <property type="evidence" value="ECO:0007669"/>
    <property type="project" value="InterPro"/>
</dbReference>
<evidence type="ECO:0000313" key="6">
    <source>
        <dbReference type="Proteomes" id="UP000215244"/>
    </source>
</evidence>
<evidence type="ECO:0000256" key="3">
    <source>
        <dbReference type="ARBA" id="ARBA00023082"/>
    </source>
</evidence>
<dbReference type="Proteomes" id="UP000215244">
    <property type="component" value="Chromosome"/>
</dbReference>
<dbReference type="InterPro" id="IPR036388">
    <property type="entry name" value="WH-like_DNA-bd_sf"/>
</dbReference>
<keyword evidence="6" id="KW-1185">Reference proteome</keyword>
<accession>A0A223V2D9</accession>
<proteinExistence type="inferred from homology"/>
<dbReference type="Gene3D" id="1.10.10.10">
    <property type="entry name" value="Winged helix-like DNA-binding domain superfamily/Winged helix DNA-binding domain"/>
    <property type="match status" value="1"/>
</dbReference>
<evidence type="ECO:0000313" key="5">
    <source>
        <dbReference type="EMBL" id="ASV29564.1"/>
    </source>
</evidence>
<dbReference type="NCBIfam" id="TIGR02937">
    <property type="entry name" value="sigma70-ECF"/>
    <property type="match status" value="1"/>
</dbReference>
<keyword evidence="4" id="KW-0804">Transcription</keyword>
<protein>
    <submittedName>
        <fullName evidence="5">Uncharacterized protein</fullName>
    </submittedName>
</protein>
<dbReference type="PANTHER" id="PTHR43133:SF46">
    <property type="entry name" value="RNA POLYMERASE SIGMA-70 FACTOR ECF SUBFAMILY"/>
    <property type="match status" value="1"/>
</dbReference>
<dbReference type="GO" id="GO:0006352">
    <property type="term" value="P:DNA-templated transcription initiation"/>
    <property type="evidence" value="ECO:0007669"/>
    <property type="project" value="InterPro"/>
</dbReference>
<dbReference type="Gene3D" id="1.10.1740.10">
    <property type="match status" value="1"/>
</dbReference>
<evidence type="ECO:0000256" key="4">
    <source>
        <dbReference type="ARBA" id="ARBA00023163"/>
    </source>
</evidence>
<organism evidence="5 6">
    <name type="scientific">Maribacter cobaltidurans</name>
    <dbReference type="NCBI Taxonomy" id="1178778"/>
    <lineage>
        <taxon>Bacteria</taxon>
        <taxon>Pseudomonadati</taxon>
        <taxon>Bacteroidota</taxon>
        <taxon>Flavobacteriia</taxon>
        <taxon>Flavobacteriales</taxon>
        <taxon>Flavobacteriaceae</taxon>
        <taxon>Maribacter</taxon>
    </lineage>
</organism>
<dbReference type="Pfam" id="PF04542">
    <property type="entry name" value="Sigma70_r2"/>
    <property type="match status" value="1"/>
</dbReference>
<evidence type="ECO:0000256" key="1">
    <source>
        <dbReference type="ARBA" id="ARBA00010641"/>
    </source>
</evidence>
<dbReference type="SUPFAM" id="SSF88946">
    <property type="entry name" value="Sigma2 domain of RNA polymerase sigma factors"/>
    <property type="match status" value="1"/>
</dbReference>
<dbReference type="PANTHER" id="PTHR43133">
    <property type="entry name" value="RNA POLYMERASE ECF-TYPE SIGMA FACTO"/>
    <property type="match status" value="1"/>
</dbReference>
<dbReference type="InterPro" id="IPR013249">
    <property type="entry name" value="RNA_pol_sigma70_r4_t2"/>
</dbReference>
<dbReference type="AlphaFoldDB" id="A0A223V2D9"/>
<gene>
    <name evidence="5" type="ORF">CJ263_04665</name>
</gene>
<dbReference type="InterPro" id="IPR007627">
    <property type="entry name" value="RNA_pol_sigma70_r2"/>
</dbReference>
<name>A0A223V2D9_9FLAO</name>
<dbReference type="EMBL" id="CP022957">
    <property type="protein sequence ID" value="ASV29564.1"/>
    <property type="molecule type" value="Genomic_DNA"/>
</dbReference>
<dbReference type="Pfam" id="PF08281">
    <property type="entry name" value="Sigma70_r4_2"/>
    <property type="match status" value="1"/>
</dbReference>
<comment type="similarity">
    <text evidence="1">Belongs to the sigma-70 factor family. ECF subfamily.</text>
</comment>